<dbReference type="InterPro" id="IPR052354">
    <property type="entry name" value="Cell_Wall_Dynamics_Protein"/>
</dbReference>
<gene>
    <name evidence="6" type="ORF">EBO34_12695</name>
</gene>
<organism evidence="6 7">
    <name type="scientific">Alteribacter keqinensis</name>
    <dbReference type="NCBI Taxonomy" id="2483800"/>
    <lineage>
        <taxon>Bacteria</taxon>
        <taxon>Bacillati</taxon>
        <taxon>Bacillota</taxon>
        <taxon>Bacilli</taxon>
        <taxon>Bacillales</taxon>
        <taxon>Bacillaceae</taxon>
        <taxon>Alteribacter</taxon>
    </lineage>
</organism>
<dbReference type="SUPFAM" id="SSF50044">
    <property type="entry name" value="SH3-domain"/>
    <property type="match status" value="1"/>
</dbReference>
<feature type="region of interest" description="Disordered" evidence="3">
    <location>
        <begin position="238"/>
        <end position="257"/>
    </location>
</feature>
<evidence type="ECO:0000256" key="1">
    <source>
        <dbReference type="ARBA" id="ARBA00022801"/>
    </source>
</evidence>
<evidence type="ECO:0000256" key="3">
    <source>
        <dbReference type="SAM" id="MobiDB-lite"/>
    </source>
</evidence>
<dbReference type="Pfam" id="PF08239">
    <property type="entry name" value="SH3_3"/>
    <property type="match status" value="6"/>
</dbReference>
<dbReference type="InterPro" id="IPR003646">
    <property type="entry name" value="SH3-like_bac-type"/>
</dbReference>
<dbReference type="PROSITE" id="PS51781">
    <property type="entry name" value="SH3B"/>
    <property type="match status" value="6"/>
</dbReference>
<feature type="region of interest" description="Disordered" evidence="3">
    <location>
        <begin position="309"/>
        <end position="331"/>
    </location>
</feature>
<dbReference type="SMART" id="SM00646">
    <property type="entry name" value="Ami_3"/>
    <property type="match status" value="1"/>
</dbReference>
<feature type="domain" description="SH3b" evidence="5">
    <location>
        <begin position="319"/>
        <end position="381"/>
    </location>
</feature>
<keyword evidence="4" id="KW-0732">Signal</keyword>
<feature type="domain" description="SH3b" evidence="5">
    <location>
        <begin position="104"/>
        <end position="166"/>
    </location>
</feature>
<feature type="compositionally biased region" description="Polar residues" evidence="3">
    <location>
        <begin position="238"/>
        <end position="254"/>
    </location>
</feature>
<evidence type="ECO:0000259" key="5">
    <source>
        <dbReference type="PROSITE" id="PS51781"/>
    </source>
</evidence>
<proteinExistence type="predicted"/>
<evidence type="ECO:0000256" key="4">
    <source>
        <dbReference type="SAM" id="SignalP"/>
    </source>
</evidence>
<dbReference type="AlphaFoldDB" id="A0A3M7TPV3"/>
<evidence type="ECO:0000313" key="6">
    <source>
        <dbReference type="EMBL" id="RNA67578.1"/>
    </source>
</evidence>
<feature type="domain" description="SH3b" evidence="5">
    <location>
        <begin position="175"/>
        <end position="237"/>
    </location>
</feature>
<dbReference type="GO" id="GO:0008745">
    <property type="term" value="F:N-acetylmuramoyl-L-alanine amidase activity"/>
    <property type="evidence" value="ECO:0007669"/>
    <property type="project" value="InterPro"/>
</dbReference>
<feature type="domain" description="SH3b" evidence="5">
    <location>
        <begin position="247"/>
        <end position="309"/>
    </location>
</feature>
<protein>
    <recommendedName>
        <fullName evidence="5">SH3b domain-containing protein</fullName>
    </recommendedName>
</protein>
<reference evidence="6 7" key="1">
    <citation type="submission" date="2018-10" db="EMBL/GenBank/DDBJ databases">
        <title>Bacillus Keqinensis sp. nov., a moderately halophilic bacterium isolated from a saline-alkaline lake.</title>
        <authorList>
            <person name="Wang H."/>
        </authorList>
    </citation>
    <scope>NUCLEOTIDE SEQUENCE [LARGE SCALE GENOMIC DNA]</scope>
    <source>
        <strain evidence="6 7">KQ-3</strain>
    </source>
</reference>
<feature type="signal peptide" evidence="4">
    <location>
        <begin position="1"/>
        <end position="22"/>
    </location>
</feature>
<comment type="caution">
    <text evidence="6">The sequence shown here is derived from an EMBL/GenBank/DDBJ whole genome shotgun (WGS) entry which is preliminary data.</text>
</comment>
<feature type="domain" description="SH3b" evidence="5">
    <location>
        <begin position="34"/>
        <end position="96"/>
    </location>
</feature>
<dbReference type="SUPFAM" id="SSF53187">
    <property type="entry name" value="Zn-dependent exopeptidases"/>
    <property type="match status" value="1"/>
</dbReference>
<keyword evidence="7" id="KW-1185">Reference proteome</keyword>
<dbReference type="GO" id="GO:0009253">
    <property type="term" value="P:peptidoglycan catabolic process"/>
    <property type="evidence" value="ECO:0007669"/>
    <property type="project" value="InterPro"/>
</dbReference>
<keyword evidence="1" id="KW-0378">Hydrolase</keyword>
<feature type="domain" description="SH3b" evidence="5">
    <location>
        <begin position="389"/>
        <end position="451"/>
    </location>
</feature>
<dbReference type="Pfam" id="PF01520">
    <property type="entry name" value="Amidase_3"/>
    <property type="match status" value="1"/>
</dbReference>
<evidence type="ECO:0000256" key="2">
    <source>
        <dbReference type="ARBA" id="ARBA00023316"/>
    </source>
</evidence>
<accession>A0A3M7TPV3</accession>
<evidence type="ECO:0000313" key="7">
    <source>
        <dbReference type="Proteomes" id="UP000278746"/>
    </source>
</evidence>
<dbReference type="OrthoDB" id="9806267at2"/>
<feature type="chain" id="PRO_5039620175" description="SH3b domain-containing protein" evidence="4">
    <location>
        <begin position="23"/>
        <end position="640"/>
    </location>
</feature>
<keyword evidence="2" id="KW-0961">Cell wall biogenesis/degradation</keyword>
<dbReference type="Gene3D" id="2.30.30.40">
    <property type="entry name" value="SH3 Domains"/>
    <property type="match status" value="6"/>
</dbReference>
<dbReference type="CDD" id="cd02696">
    <property type="entry name" value="MurNAc-LAA"/>
    <property type="match status" value="1"/>
</dbReference>
<name>A0A3M7TPV3_9BACI</name>
<sequence>MKKNLTIFALVFMIMMPFIMFDSEQPTLANSHDVMTGEVTASSLFVRSQPSTNSNVIGSLSRGTKVSLYERSGSWYKVKVNNQTGYIHGDFVKVTSQPGESLSGQKGQITASSLNVRSSASASSAVIGSLSRGVTVELQERHGSWFKINNNNRSGFIHSDYVKVTSSGSGSATPENQGEVTASNLNVRSQASSSSSIIGSLSRGTKVDLYEKSGSWYKVNVNNRWGFIHADYVKVQGSGSSGNTKPEQQGEITASSLNVRSQASSSASIIGSLSRGTKVDLYEKSGSWYKVNVSNRWGFIHADYVKVQGSGSSDSTKPEQQGEITASSLNVRSQASTSGSIIGSLSRGTKVDLYEKSGSWYKININNRWGYIHADYVKVNGSGGDGSIDKKGQITASNLNVRSQASSSASIIGSLRNGTVVDLKGQSGSWYQISYSNQKGFIHSDYVQIVTPGTTPPPSSGQLNGKTIFLDPGHGGNDPGAVVGGDKESALALQISNKLKTELEKLGATVITSRTNDRYVALSERVRMANNTSSNIFVSIHLNAFPDPTAHGTEAFYNTVHAPAGSQKLASSIHNRLVGELGLRDRNVKNANFEVIRYTTMPSTLIEIGFMTNQRDLHIIKNEQDKVVNSLKNGIVDYFN</sequence>
<dbReference type="InterPro" id="IPR036028">
    <property type="entry name" value="SH3-like_dom_sf"/>
</dbReference>
<dbReference type="GO" id="GO:0071555">
    <property type="term" value="P:cell wall organization"/>
    <property type="evidence" value="ECO:0007669"/>
    <property type="project" value="UniProtKB-KW"/>
</dbReference>
<dbReference type="PANTHER" id="PTHR34408:SF1">
    <property type="entry name" value="GLYCOSYL HYDROLASE FAMILY 19 DOMAIN-CONTAINING PROTEIN HI_1415"/>
    <property type="match status" value="1"/>
</dbReference>
<dbReference type="Proteomes" id="UP000278746">
    <property type="component" value="Unassembled WGS sequence"/>
</dbReference>
<dbReference type="RefSeq" id="WP_122899115.1">
    <property type="nucleotide sequence ID" value="NZ_RHIB01000002.1"/>
</dbReference>
<dbReference type="SMART" id="SM00287">
    <property type="entry name" value="SH3b"/>
    <property type="match status" value="6"/>
</dbReference>
<dbReference type="InterPro" id="IPR002508">
    <property type="entry name" value="MurNAc-LAA_cat"/>
</dbReference>
<dbReference type="Gene3D" id="3.40.630.40">
    <property type="entry name" value="Zn-dependent exopeptidases"/>
    <property type="match status" value="1"/>
</dbReference>
<dbReference type="EMBL" id="RHIB01000002">
    <property type="protein sequence ID" value="RNA67578.1"/>
    <property type="molecule type" value="Genomic_DNA"/>
</dbReference>
<dbReference type="PANTHER" id="PTHR34408">
    <property type="entry name" value="FAMILY PROTEIN, PUTATIVE-RELATED"/>
    <property type="match status" value="1"/>
</dbReference>